<keyword evidence="2" id="KW-1185">Reference proteome</keyword>
<sequence length="96" mass="10613">MVLTIWRASNIMTMHTLMAISPVADNGQATGSKKSRDSEVGWNVHGTSQEGHFYVSECPLGCTSSGRVLSDETMRNNKRMDKCPLNLQINSLKVDK</sequence>
<organism evidence="1 2">
    <name type="scientific">Cucurbita argyrosperma subsp. sororia</name>
    <dbReference type="NCBI Taxonomy" id="37648"/>
    <lineage>
        <taxon>Eukaryota</taxon>
        <taxon>Viridiplantae</taxon>
        <taxon>Streptophyta</taxon>
        <taxon>Embryophyta</taxon>
        <taxon>Tracheophyta</taxon>
        <taxon>Spermatophyta</taxon>
        <taxon>Magnoliopsida</taxon>
        <taxon>eudicotyledons</taxon>
        <taxon>Gunneridae</taxon>
        <taxon>Pentapetalae</taxon>
        <taxon>rosids</taxon>
        <taxon>fabids</taxon>
        <taxon>Cucurbitales</taxon>
        <taxon>Cucurbitaceae</taxon>
        <taxon>Cucurbiteae</taxon>
        <taxon>Cucurbita</taxon>
    </lineage>
</organism>
<protein>
    <recommendedName>
        <fullName evidence="3">Secreted protein</fullName>
    </recommendedName>
</protein>
<evidence type="ECO:0000313" key="1">
    <source>
        <dbReference type="EMBL" id="KAG6601294.1"/>
    </source>
</evidence>
<reference evidence="1 2" key="1">
    <citation type="journal article" date="2021" name="Hortic Res">
        <title>The domestication of Cucurbita argyrosperma as revealed by the genome of its wild relative.</title>
        <authorList>
            <person name="Barrera-Redondo J."/>
            <person name="Sanchez-de la Vega G."/>
            <person name="Aguirre-Liguori J.A."/>
            <person name="Castellanos-Morales G."/>
            <person name="Gutierrez-Guerrero Y.T."/>
            <person name="Aguirre-Dugua X."/>
            <person name="Aguirre-Planter E."/>
            <person name="Tenaillon M.I."/>
            <person name="Lira-Saade R."/>
            <person name="Eguiarte L.E."/>
        </authorList>
    </citation>
    <scope>NUCLEOTIDE SEQUENCE [LARGE SCALE GENOMIC DNA]</scope>
    <source>
        <strain evidence="1">JBR-2021</strain>
    </source>
</reference>
<evidence type="ECO:0008006" key="3">
    <source>
        <dbReference type="Google" id="ProtNLM"/>
    </source>
</evidence>
<proteinExistence type="predicted"/>
<accession>A0AAV6NQ71</accession>
<dbReference type="AlphaFoldDB" id="A0AAV6NQ71"/>
<dbReference type="Proteomes" id="UP000685013">
    <property type="component" value="Chromosome 4"/>
</dbReference>
<gene>
    <name evidence="1" type="ORF">SDJN03_06527</name>
</gene>
<name>A0AAV6NQ71_9ROSI</name>
<dbReference type="EMBL" id="JAGKQH010000004">
    <property type="protein sequence ID" value="KAG6601294.1"/>
    <property type="molecule type" value="Genomic_DNA"/>
</dbReference>
<evidence type="ECO:0000313" key="2">
    <source>
        <dbReference type="Proteomes" id="UP000685013"/>
    </source>
</evidence>
<feature type="non-terminal residue" evidence="1">
    <location>
        <position position="1"/>
    </location>
</feature>
<comment type="caution">
    <text evidence="1">The sequence shown here is derived from an EMBL/GenBank/DDBJ whole genome shotgun (WGS) entry which is preliminary data.</text>
</comment>